<reference evidence="2 3" key="1">
    <citation type="submission" date="2013-02" db="EMBL/GenBank/DDBJ databases">
        <title>Genome sequence of Candida maltosa Xu316, a potential industrial strain for xylitol and ethanol production.</title>
        <authorList>
            <person name="Yu J."/>
            <person name="Wang Q."/>
            <person name="Geng X."/>
            <person name="Bao W."/>
            <person name="He P."/>
            <person name="Cai J."/>
        </authorList>
    </citation>
    <scope>NUCLEOTIDE SEQUENCE [LARGE SCALE GENOMIC DNA]</scope>
    <source>
        <strain evidence="3">Xu316</strain>
    </source>
</reference>
<dbReference type="OrthoDB" id="5277092at2759"/>
<evidence type="ECO:0000313" key="2">
    <source>
        <dbReference type="EMBL" id="EMG50196.1"/>
    </source>
</evidence>
<protein>
    <submittedName>
        <fullName evidence="2">Uncharacterized protein</fullName>
    </submittedName>
</protein>
<dbReference type="AlphaFoldDB" id="M3IUB6"/>
<name>M3IUB6_CANMX</name>
<gene>
    <name evidence="2" type="ORF">G210_4774</name>
</gene>
<evidence type="ECO:0000256" key="1">
    <source>
        <dbReference type="SAM" id="MobiDB-lite"/>
    </source>
</evidence>
<dbReference type="eggNOG" id="ENOG502SEQJ">
    <property type="taxonomic scope" value="Eukaryota"/>
</dbReference>
<dbReference type="OMA" id="KLEYFCS"/>
<proteinExistence type="predicted"/>
<organism evidence="2 3">
    <name type="scientific">Candida maltosa (strain Xu316)</name>
    <name type="common">Yeast</name>
    <dbReference type="NCBI Taxonomy" id="1245528"/>
    <lineage>
        <taxon>Eukaryota</taxon>
        <taxon>Fungi</taxon>
        <taxon>Dikarya</taxon>
        <taxon>Ascomycota</taxon>
        <taxon>Saccharomycotina</taxon>
        <taxon>Pichiomycetes</taxon>
        <taxon>Debaryomycetaceae</taxon>
        <taxon>Candida/Lodderomyces clade</taxon>
        <taxon>Candida</taxon>
    </lineage>
</organism>
<keyword evidence="3" id="KW-1185">Reference proteome</keyword>
<dbReference type="Proteomes" id="UP000011777">
    <property type="component" value="Unassembled WGS sequence"/>
</dbReference>
<comment type="caution">
    <text evidence="2">The sequence shown here is derived from an EMBL/GenBank/DDBJ whole genome shotgun (WGS) entry which is preliminary data.</text>
</comment>
<sequence length="143" mass="16046">MGWFSSSSSTNTALPSHQVEQRSHEAINLAPNSDIATTLNQLSSQTDSDVKVKELAGTQDKQTIETTVEKFVESYPQTNVFVIDGERDSKDSIICTNNSDGGKTCLKLKYNSIELFKTMQKKEYFCSLPDDIDATYFECRKIQ</sequence>
<evidence type="ECO:0000313" key="3">
    <source>
        <dbReference type="Proteomes" id="UP000011777"/>
    </source>
</evidence>
<feature type="region of interest" description="Disordered" evidence="1">
    <location>
        <begin position="1"/>
        <end position="23"/>
    </location>
</feature>
<dbReference type="HOGENOM" id="CLU_1740255_0_0_1"/>
<accession>M3IUB6</accession>
<dbReference type="EMBL" id="AOGT01000344">
    <property type="protein sequence ID" value="EMG50196.1"/>
    <property type="molecule type" value="Genomic_DNA"/>
</dbReference>